<evidence type="ECO:0000256" key="5">
    <source>
        <dbReference type="ARBA" id="ARBA00022960"/>
    </source>
</evidence>
<evidence type="ECO:0000256" key="15">
    <source>
        <dbReference type="ARBA" id="ARBA00049902"/>
    </source>
</evidence>
<feature type="transmembrane region" description="Helical" evidence="16">
    <location>
        <begin position="185"/>
        <end position="210"/>
    </location>
</feature>
<feature type="transmembrane region" description="Helical" evidence="16">
    <location>
        <begin position="267"/>
        <end position="293"/>
    </location>
</feature>
<evidence type="ECO:0000256" key="11">
    <source>
        <dbReference type="ARBA" id="ARBA00038053"/>
    </source>
</evidence>
<gene>
    <name evidence="17" type="ORF">phytr_9520</name>
</gene>
<keyword evidence="5" id="KW-0133">Cell shape</keyword>
<dbReference type="KEGG" id="ptc:phytr_9520"/>
<evidence type="ECO:0000256" key="9">
    <source>
        <dbReference type="ARBA" id="ARBA00032370"/>
    </source>
</evidence>
<evidence type="ECO:0000256" key="3">
    <source>
        <dbReference type="ARBA" id="ARBA00022679"/>
    </source>
</evidence>
<dbReference type="GO" id="GO:0009252">
    <property type="term" value="P:peptidoglycan biosynthetic process"/>
    <property type="evidence" value="ECO:0007669"/>
    <property type="project" value="UniProtKB-KW"/>
</dbReference>
<comment type="similarity">
    <text evidence="11">Belongs to the SEDS family. FtsW subfamily.</text>
</comment>
<name>A0A2P1P9F6_9RICK</name>
<evidence type="ECO:0000256" key="8">
    <source>
        <dbReference type="ARBA" id="ARBA00023136"/>
    </source>
</evidence>
<feature type="transmembrane region" description="Helical" evidence="16">
    <location>
        <begin position="155"/>
        <end position="178"/>
    </location>
</feature>
<protein>
    <recommendedName>
        <fullName evidence="12">Probable peptidoglycan glycosyltransferase FtsW</fullName>
        <ecNumber evidence="14">2.4.99.28</ecNumber>
    </recommendedName>
    <alternativeName>
        <fullName evidence="13">Cell division protein FtsW</fullName>
    </alternativeName>
    <alternativeName>
        <fullName evidence="10">Cell wall polymerase</fullName>
    </alternativeName>
    <alternativeName>
        <fullName evidence="9">Peptidoglycan polymerase</fullName>
    </alternativeName>
</protein>
<dbReference type="GO" id="GO:0008360">
    <property type="term" value="P:regulation of cell shape"/>
    <property type="evidence" value="ECO:0007669"/>
    <property type="project" value="UniProtKB-KW"/>
</dbReference>
<dbReference type="AlphaFoldDB" id="A0A2P1P9F6"/>
<keyword evidence="18" id="KW-1185">Reference proteome</keyword>
<sequence length="376" mass="41756">MRRIFYKLNYFLSNWWQSVDQVILWSLALLFCFGMILVTAASPAIAGRIGIDKSFFIIRQGIYLSLAAAVIIFISMASPITIRRFAILGFCMSIILLLAVKFFGYEIKGAKRWINLLGISIQPSEFTKPFFFILTGWILSVKFEQESFPSVRVTSIFYLIIALFLITQPDIGTLILISASYLVQLFIAGMPIAIIALLMLFSSCGLLLAYNFLPHVASRINTFLGSDISNNYQITKSLLAYEKGGIFGLGPAEGIVKYSLPDSHTDFIFAVAGEEFGVIACITISLIFCIIAVRSLLLISRKNDYYIMLSGLGLVTQFVLQAMINMSVTLNLIPTKGMTLPFISYGGSSILAMAISMGVILSFTRRGPKLYTYKFS</sequence>
<keyword evidence="6" id="KW-0573">Peptidoglycan synthesis</keyword>
<comment type="catalytic activity">
    <reaction evidence="15">
        <text>[GlcNAc-(1-&gt;4)-Mur2Ac(oyl-L-Ala-gamma-D-Glu-L-Lys-D-Ala-D-Ala)](n)-di-trans,octa-cis-undecaprenyl diphosphate + beta-D-GlcNAc-(1-&gt;4)-Mur2Ac(oyl-L-Ala-gamma-D-Glu-L-Lys-D-Ala-D-Ala)-di-trans,octa-cis-undecaprenyl diphosphate = [GlcNAc-(1-&gt;4)-Mur2Ac(oyl-L-Ala-gamma-D-Glu-L-Lys-D-Ala-D-Ala)](n+1)-di-trans,octa-cis-undecaprenyl diphosphate + di-trans,octa-cis-undecaprenyl diphosphate + H(+)</text>
        <dbReference type="Rhea" id="RHEA:23708"/>
        <dbReference type="Rhea" id="RHEA-COMP:9602"/>
        <dbReference type="Rhea" id="RHEA-COMP:9603"/>
        <dbReference type="ChEBI" id="CHEBI:15378"/>
        <dbReference type="ChEBI" id="CHEBI:58405"/>
        <dbReference type="ChEBI" id="CHEBI:60033"/>
        <dbReference type="ChEBI" id="CHEBI:78435"/>
        <dbReference type="EC" id="2.4.99.28"/>
    </reaction>
</comment>
<keyword evidence="7 16" id="KW-1133">Transmembrane helix</keyword>
<dbReference type="EC" id="2.4.99.28" evidence="14"/>
<keyword evidence="3" id="KW-0808">Transferase</keyword>
<dbReference type="Pfam" id="PF01098">
    <property type="entry name" value="FTSW_RODA_SPOVE"/>
    <property type="match status" value="1"/>
</dbReference>
<evidence type="ECO:0000256" key="7">
    <source>
        <dbReference type="ARBA" id="ARBA00022989"/>
    </source>
</evidence>
<dbReference type="PANTHER" id="PTHR30474">
    <property type="entry name" value="CELL CYCLE PROTEIN"/>
    <property type="match status" value="1"/>
</dbReference>
<dbReference type="GO" id="GO:0032153">
    <property type="term" value="C:cell division site"/>
    <property type="evidence" value="ECO:0007669"/>
    <property type="project" value="TreeGrafter"/>
</dbReference>
<dbReference type="GO" id="GO:0005886">
    <property type="term" value="C:plasma membrane"/>
    <property type="evidence" value="ECO:0007669"/>
    <property type="project" value="TreeGrafter"/>
</dbReference>
<evidence type="ECO:0000313" key="17">
    <source>
        <dbReference type="EMBL" id="AVP87880.1"/>
    </source>
</evidence>
<evidence type="ECO:0000256" key="4">
    <source>
        <dbReference type="ARBA" id="ARBA00022692"/>
    </source>
</evidence>
<keyword evidence="2" id="KW-0328">Glycosyltransferase</keyword>
<feature type="transmembrane region" description="Helical" evidence="16">
    <location>
        <begin position="62"/>
        <end position="80"/>
    </location>
</feature>
<feature type="transmembrane region" description="Helical" evidence="16">
    <location>
        <begin position="305"/>
        <end position="324"/>
    </location>
</feature>
<evidence type="ECO:0000256" key="10">
    <source>
        <dbReference type="ARBA" id="ARBA00033270"/>
    </source>
</evidence>
<feature type="transmembrane region" description="Helical" evidence="16">
    <location>
        <begin position="86"/>
        <end position="105"/>
    </location>
</feature>
<dbReference type="GO" id="GO:0008955">
    <property type="term" value="F:peptidoglycan glycosyltransferase activity"/>
    <property type="evidence" value="ECO:0007669"/>
    <property type="project" value="UniProtKB-EC"/>
</dbReference>
<dbReference type="Proteomes" id="UP000241762">
    <property type="component" value="Chromosome"/>
</dbReference>
<dbReference type="EMBL" id="CP027845">
    <property type="protein sequence ID" value="AVP87880.1"/>
    <property type="molecule type" value="Genomic_DNA"/>
</dbReference>
<organism evidence="17 18">
    <name type="scientific">Candidatus Phycorickettsia trachydisci</name>
    <dbReference type="NCBI Taxonomy" id="2115978"/>
    <lineage>
        <taxon>Bacteria</taxon>
        <taxon>Pseudomonadati</taxon>
        <taxon>Pseudomonadota</taxon>
        <taxon>Alphaproteobacteria</taxon>
        <taxon>Rickettsiales</taxon>
        <taxon>Rickettsiaceae</taxon>
        <taxon>Candidatus Phycorickettsia</taxon>
    </lineage>
</organism>
<comment type="subcellular location">
    <subcellularLocation>
        <location evidence="1">Membrane</location>
        <topology evidence="1">Multi-pass membrane protein</topology>
    </subcellularLocation>
</comment>
<evidence type="ECO:0000256" key="16">
    <source>
        <dbReference type="SAM" id="Phobius"/>
    </source>
</evidence>
<accession>A0A2P1P9F6</accession>
<keyword evidence="8 16" id="KW-0472">Membrane</keyword>
<keyword evidence="4 16" id="KW-0812">Transmembrane</keyword>
<dbReference type="PANTHER" id="PTHR30474:SF2">
    <property type="entry name" value="PEPTIDOGLYCAN GLYCOSYLTRANSFERASE FTSW-RELATED"/>
    <property type="match status" value="1"/>
</dbReference>
<evidence type="ECO:0000256" key="2">
    <source>
        <dbReference type="ARBA" id="ARBA00022676"/>
    </source>
</evidence>
<dbReference type="GO" id="GO:0015648">
    <property type="term" value="F:lipid-linked peptidoglycan transporter activity"/>
    <property type="evidence" value="ECO:0007669"/>
    <property type="project" value="TreeGrafter"/>
</dbReference>
<evidence type="ECO:0000256" key="12">
    <source>
        <dbReference type="ARBA" id="ARBA00041185"/>
    </source>
</evidence>
<feature type="transmembrane region" description="Helical" evidence="16">
    <location>
        <begin position="22"/>
        <end position="41"/>
    </location>
</feature>
<evidence type="ECO:0000313" key="18">
    <source>
        <dbReference type="Proteomes" id="UP000241762"/>
    </source>
</evidence>
<keyword evidence="17" id="KW-0132">Cell division</keyword>
<evidence type="ECO:0000256" key="6">
    <source>
        <dbReference type="ARBA" id="ARBA00022984"/>
    </source>
</evidence>
<reference evidence="17 18" key="1">
    <citation type="submission" date="2018-03" db="EMBL/GenBank/DDBJ databases">
        <title>A gene transfer event suggests a long-term partnership between eustigmatophyte algae and a novel lineage of endosymbiotic bacteria.</title>
        <authorList>
            <person name="Yurchenko T."/>
            <person name="Sevcikova T."/>
            <person name="Pribyl P."/>
            <person name="El Karkouri K."/>
            <person name="Klimes V."/>
            <person name="Amaral R."/>
            <person name="Zbrankova V."/>
            <person name="Kim E."/>
            <person name="Raoult D."/>
            <person name="Santos L.M.A."/>
            <person name="Elias M."/>
        </authorList>
    </citation>
    <scope>NUCLEOTIDE SEQUENCE [LARGE SCALE GENOMIC DNA]</scope>
    <source>
        <strain evidence="17">CCALA 838</strain>
    </source>
</reference>
<proteinExistence type="inferred from homology"/>
<dbReference type="InterPro" id="IPR001182">
    <property type="entry name" value="FtsW/RodA"/>
</dbReference>
<evidence type="ECO:0000256" key="14">
    <source>
        <dbReference type="ARBA" id="ARBA00044770"/>
    </source>
</evidence>
<feature type="transmembrane region" description="Helical" evidence="16">
    <location>
        <begin position="344"/>
        <end position="364"/>
    </location>
</feature>
<dbReference type="GO" id="GO:0051301">
    <property type="term" value="P:cell division"/>
    <property type="evidence" value="ECO:0007669"/>
    <property type="project" value="UniProtKB-KW"/>
</dbReference>
<evidence type="ECO:0000256" key="13">
    <source>
        <dbReference type="ARBA" id="ARBA00041418"/>
    </source>
</evidence>
<keyword evidence="17" id="KW-0131">Cell cycle</keyword>
<evidence type="ECO:0000256" key="1">
    <source>
        <dbReference type="ARBA" id="ARBA00004141"/>
    </source>
</evidence>